<organism evidence="1 2">
    <name type="scientific">Wickerhamomyces pijperi</name>
    <name type="common">Yeast</name>
    <name type="synonym">Pichia pijperi</name>
    <dbReference type="NCBI Taxonomy" id="599730"/>
    <lineage>
        <taxon>Eukaryota</taxon>
        <taxon>Fungi</taxon>
        <taxon>Dikarya</taxon>
        <taxon>Ascomycota</taxon>
        <taxon>Saccharomycotina</taxon>
        <taxon>Saccharomycetes</taxon>
        <taxon>Phaffomycetales</taxon>
        <taxon>Wickerhamomycetaceae</taxon>
        <taxon>Wickerhamomyces</taxon>
    </lineage>
</organism>
<reference evidence="1" key="1">
    <citation type="journal article" date="2021" name="Open Biol.">
        <title>Shared evolutionary footprints suggest mitochondrial oxidative damage underlies multiple complex I losses in fungi.</title>
        <authorList>
            <person name="Schikora-Tamarit M.A."/>
            <person name="Marcet-Houben M."/>
            <person name="Nosek J."/>
            <person name="Gabaldon T."/>
        </authorList>
    </citation>
    <scope>NUCLEOTIDE SEQUENCE</scope>
    <source>
        <strain evidence="1">CBS2887</strain>
    </source>
</reference>
<proteinExistence type="predicted"/>
<keyword evidence="2" id="KW-1185">Reference proteome</keyword>
<evidence type="ECO:0000313" key="1">
    <source>
        <dbReference type="EMBL" id="KAH3679742.1"/>
    </source>
</evidence>
<evidence type="ECO:0000313" key="2">
    <source>
        <dbReference type="Proteomes" id="UP000774326"/>
    </source>
</evidence>
<dbReference type="Proteomes" id="UP000774326">
    <property type="component" value="Unassembled WGS sequence"/>
</dbReference>
<sequence>MDPFLSLTSLSTDIEDLKLQPLQFELEIKNTTRLLTCADYICEVRNIVWFRDPIQLSEEILGGIHKIEFMSVGLDQLRSGRVQPEGLNLHRYLHIEGVVRIRWALDVQQGWKIRFGDNVVWFRDKVERLISFD</sequence>
<comment type="caution">
    <text evidence="1">The sequence shown here is derived from an EMBL/GenBank/DDBJ whole genome shotgun (WGS) entry which is preliminary data.</text>
</comment>
<gene>
    <name evidence="1" type="ORF">WICPIJ_008559</name>
</gene>
<dbReference type="AlphaFoldDB" id="A0A9P8PWG6"/>
<dbReference type="EMBL" id="JAEUBG010004868">
    <property type="protein sequence ID" value="KAH3679742.1"/>
    <property type="molecule type" value="Genomic_DNA"/>
</dbReference>
<protein>
    <submittedName>
        <fullName evidence="1">Uncharacterized protein</fullName>
    </submittedName>
</protein>
<name>A0A9P8PWG6_WICPI</name>
<accession>A0A9P8PWG6</accession>
<reference evidence="1" key="2">
    <citation type="submission" date="2021-01" db="EMBL/GenBank/DDBJ databases">
        <authorList>
            <person name="Schikora-Tamarit M.A."/>
        </authorList>
    </citation>
    <scope>NUCLEOTIDE SEQUENCE</scope>
    <source>
        <strain evidence="1">CBS2887</strain>
    </source>
</reference>